<organism evidence="1 2">
    <name type="scientific">Microbulbifer spongiae</name>
    <dbReference type="NCBI Taxonomy" id="2944933"/>
    <lineage>
        <taxon>Bacteria</taxon>
        <taxon>Pseudomonadati</taxon>
        <taxon>Pseudomonadota</taxon>
        <taxon>Gammaproteobacteria</taxon>
        <taxon>Cellvibrionales</taxon>
        <taxon>Microbulbiferaceae</taxon>
        <taxon>Microbulbifer</taxon>
    </lineage>
</organism>
<dbReference type="EMBL" id="CP098023">
    <property type="protein sequence ID" value="WKD48919.1"/>
    <property type="molecule type" value="Genomic_DNA"/>
</dbReference>
<reference evidence="1 2" key="1">
    <citation type="submission" date="2022-05" db="EMBL/GenBank/DDBJ databases">
        <title>Microbulbifer sp. nov., isolated from sponge.</title>
        <authorList>
            <person name="Gao L."/>
        </authorList>
    </citation>
    <scope>NUCLEOTIDE SEQUENCE [LARGE SCALE GENOMIC DNA]</scope>
    <source>
        <strain evidence="1 2">MI-G</strain>
    </source>
</reference>
<proteinExistence type="predicted"/>
<sequence>MFFEKMGIYYDEVIAGKLVEAEWHRWPEPEQNAVVLFFNAWWQWGRWEDTRQVETCLSTLACAGWDVSRQLSAWWNDDSPASRQCIIAFLASQVNVLTQGESPSAFWGKDGTQVLKTWLDDVVQLPALLSLALEHPIDTEVHDLYTIASLCLGSSAADTWFEEYYARHLTVH</sequence>
<protein>
    <submittedName>
        <fullName evidence="1">Uncharacterized protein</fullName>
    </submittedName>
</protein>
<dbReference type="Proteomes" id="UP001321520">
    <property type="component" value="Chromosome"/>
</dbReference>
<keyword evidence="2" id="KW-1185">Reference proteome</keyword>
<name>A0ABY9EBT8_9GAMM</name>
<accession>A0ABY9EBT8</accession>
<evidence type="ECO:0000313" key="2">
    <source>
        <dbReference type="Proteomes" id="UP001321520"/>
    </source>
</evidence>
<dbReference type="RefSeq" id="WP_301414705.1">
    <property type="nucleotide sequence ID" value="NZ_CP098023.1"/>
</dbReference>
<gene>
    <name evidence="1" type="ORF">M8T91_13585</name>
</gene>
<evidence type="ECO:0000313" key="1">
    <source>
        <dbReference type="EMBL" id="WKD48919.1"/>
    </source>
</evidence>